<feature type="region of interest" description="Disordered" evidence="2">
    <location>
        <begin position="365"/>
        <end position="392"/>
    </location>
</feature>
<gene>
    <name evidence="4" type="ORF">WJX75_007210</name>
</gene>
<comment type="caution">
    <text evidence="4">The sequence shown here is derived from an EMBL/GenBank/DDBJ whole genome shotgun (WGS) entry which is preliminary data.</text>
</comment>
<evidence type="ECO:0000313" key="4">
    <source>
        <dbReference type="EMBL" id="KAK9909104.1"/>
    </source>
</evidence>
<feature type="compositionally biased region" description="Low complexity" evidence="2">
    <location>
        <begin position="711"/>
        <end position="733"/>
    </location>
</feature>
<organism evidence="4 5">
    <name type="scientific">Coccomyxa subellipsoidea</name>
    <dbReference type="NCBI Taxonomy" id="248742"/>
    <lineage>
        <taxon>Eukaryota</taxon>
        <taxon>Viridiplantae</taxon>
        <taxon>Chlorophyta</taxon>
        <taxon>core chlorophytes</taxon>
        <taxon>Trebouxiophyceae</taxon>
        <taxon>Trebouxiophyceae incertae sedis</taxon>
        <taxon>Coccomyxaceae</taxon>
        <taxon>Coccomyxa</taxon>
    </lineage>
</organism>
<feature type="compositionally biased region" description="Basic and acidic residues" evidence="2">
    <location>
        <begin position="144"/>
        <end position="157"/>
    </location>
</feature>
<dbReference type="SUPFAM" id="SSF46689">
    <property type="entry name" value="Homeodomain-like"/>
    <property type="match status" value="1"/>
</dbReference>
<dbReference type="EMBL" id="JALJOT010000007">
    <property type="protein sequence ID" value="KAK9909104.1"/>
    <property type="molecule type" value="Genomic_DNA"/>
</dbReference>
<feature type="compositionally biased region" description="Basic residues" evidence="2">
    <location>
        <begin position="744"/>
        <end position="756"/>
    </location>
</feature>
<keyword evidence="1" id="KW-0238">DNA-binding</keyword>
<reference evidence="4 5" key="1">
    <citation type="journal article" date="2024" name="Nat. Commun.">
        <title>Phylogenomics reveals the evolutionary origins of lichenization in chlorophyte algae.</title>
        <authorList>
            <person name="Puginier C."/>
            <person name="Libourel C."/>
            <person name="Otte J."/>
            <person name="Skaloud P."/>
            <person name="Haon M."/>
            <person name="Grisel S."/>
            <person name="Petersen M."/>
            <person name="Berrin J.G."/>
            <person name="Delaux P.M."/>
            <person name="Dal Grande F."/>
            <person name="Keller J."/>
        </authorList>
    </citation>
    <scope>NUCLEOTIDE SEQUENCE [LARGE SCALE GENOMIC DNA]</scope>
    <source>
        <strain evidence="4 5">SAG 216-7</strain>
    </source>
</reference>
<keyword evidence="5" id="KW-1185">Reference proteome</keyword>
<feature type="compositionally biased region" description="Polar residues" evidence="2">
    <location>
        <begin position="82"/>
        <end position="91"/>
    </location>
</feature>
<accession>A0ABR2YQ81</accession>
<keyword evidence="1" id="KW-0371">Homeobox</keyword>
<dbReference type="PROSITE" id="PS50071">
    <property type="entry name" value="HOMEOBOX_2"/>
    <property type="match status" value="1"/>
</dbReference>
<comment type="subcellular location">
    <subcellularLocation>
        <location evidence="1">Nucleus</location>
    </subcellularLocation>
</comment>
<evidence type="ECO:0000256" key="2">
    <source>
        <dbReference type="SAM" id="MobiDB-lite"/>
    </source>
</evidence>
<dbReference type="Gene3D" id="1.10.10.60">
    <property type="entry name" value="Homeodomain-like"/>
    <property type="match status" value="1"/>
</dbReference>
<dbReference type="Proteomes" id="UP001491310">
    <property type="component" value="Unassembled WGS sequence"/>
</dbReference>
<feature type="region of interest" description="Disordered" evidence="2">
    <location>
        <begin position="696"/>
        <end position="756"/>
    </location>
</feature>
<evidence type="ECO:0000259" key="3">
    <source>
        <dbReference type="PROSITE" id="PS50071"/>
    </source>
</evidence>
<feature type="DNA-binding region" description="Homeobox" evidence="1">
    <location>
        <begin position="3"/>
        <end position="52"/>
    </location>
</feature>
<evidence type="ECO:0000256" key="1">
    <source>
        <dbReference type="PROSITE-ProRule" id="PRU00108"/>
    </source>
</evidence>
<keyword evidence="1" id="KW-0539">Nucleus</keyword>
<sequence>MQAAEQQMEDVYRAAPVPEEYMKYQLHLNTGLEMDQIDQWFKDRRGRQSTIPEKKSGATVTTGMKGGAAWEKDRRGREPAVSSISSGQPGLQVSAGAAVPSQARAPDQASQPQPDRLRGGSGSGSGPSEPSHSGRQSLMGPPQRLDRPRNAPDRALDAHVGMPALDWLGEPNGHARPEHSSMAEATRQASGALIETMGHPNNASFLLSFMDGGSSGGSSGKDGESKEQPPGSFRVPAPNGRSQAAMPPASSLPGNARPLSSGRSAGAMPPPPAQSRPWSEGAAGQQGRNSHWGAAVLDQFDAQGAGDKQMREWYSGNNEQPGLVLPGGSSGMNSSWRLQQWDIRGGPPASQPSYAAADPLMYPMPMASHPSQDAYLRGSEGSQPYDEAERGQVLERSTASLPELPQHNYRQELLGGFPSRSHDGRRSTADLSSWRRPNFYIGSAPQQSYMPDIPVLQRAQNAAAPAAELAAHLSDPTPLANQSLVSLVDGAGQRRSAPLPLLPRSISDISDTHQHFGGGGSGSGGFLADSRSASDGVAHASADLLLPEDSAAGSEVRFVEGDLDCVANLIGLQTIASVEEHEGSRLLFLFEQLTHLDSLALDGNVAANPGKRRRVRHQHFWRNSDKLPPEHRLYVTSADIKLALEQAEPVKPQRQITSADRTNMWTVCLTSKGVLGYLNRRVSPLGVRLFRASQEQVRGARGGNSFGQKTPSLPALLLPKPKPAAAAAASSAQAKEEEEQPASAKKRRTSLRRAQS</sequence>
<protein>
    <recommendedName>
        <fullName evidence="3">Homeobox domain-containing protein</fullName>
    </recommendedName>
</protein>
<name>A0ABR2YQ81_9CHLO</name>
<proteinExistence type="predicted"/>
<dbReference type="InterPro" id="IPR009057">
    <property type="entry name" value="Homeodomain-like_sf"/>
</dbReference>
<feature type="region of interest" description="Disordered" evidence="2">
    <location>
        <begin position="204"/>
        <end position="289"/>
    </location>
</feature>
<feature type="domain" description="Homeobox" evidence="3">
    <location>
        <begin position="1"/>
        <end position="51"/>
    </location>
</feature>
<dbReference type="InterPro" id="IPR001356">
    <property type="entry name" value="HD"/>
</dbReference>
<evidence type="ECO:0000313" key="5">
    <source>
        <dbReference type="Proteomes" id="UP001491310"/>
    </source>
</evidence>
<feature type="region of interest" description="Disordered" evidence="2">
    <location>
        <begin position="43"/>
        <end position="187"/>
    </location>
</feature>